<dbReference type="EMBL" id="LNQE01000684">
    <property type="protein sequence ID" value="KUG25442.1"/>
    <property type="molecule type" value="Genomic_DNA"/>
</dbReference>
<gene>
    <name evidence="1" type="ORF">ASZ90_004736</name>
</gene>
<organism evidence="1">
    <name type="scientific">hydrocarbon metagenome</name>
    <dbReference type="NCBI Taxonomy" id="938273"/>
    <lineage>
        <taxon>unclassified sequences</taxon>
        <taxon>metagenomes</taxon>
        <taxon>ecological metagenomes</taxon>
    </lineage>
</organism>
<comment type="caution">
    <text evidence="1">The sequence shown here is derived from an EMBL/GenBank/DDBJ whole genome shotgun (WGS) entry which is preliminary data.</text>
</comment>
<name>A0A0W8FXF2_9ZZZZ</name>
<protein>
    <submittedName>
        <fullName evidence="1">Uncharacterized protein</fullName>
    </submittedName>
</protein>
<dbReference type="AlphaFoldDB" id="A0A0W8FXF2"/>
<accession>A0A0W8FXF2</accession>
<sequence>MSSIQCASCGKTENSGKIFYQCNYCGRWWCSDHGYKGKKCPGCNKGFLKEYKY</sequence>
<proteinExistence type="predicted"/>
<reference evidence="1" key="1">
    <citation type="journal article" date="2015" name="Proc. Natl. Acad. Sci. U.S.A.">
        <title>Networks of energetic and metabolic interactions define dynamics in microbial communities.</title>
        <authorList>
            <person name="Embree M."/>
            <person name="Liu J.K."/>
            <person name="Al-Bassam M.M."/>
            <person name="Zengler K."/>
        </authorList>
    </citation>
    <scope>NUCLEOTIDE SEQUENCE</scope>
</reference>
<evidence type="ECO:0000313" key="1">
    <source>
        <dbReference type="EMBL" id="KUG25442.1"/>
    </source>
</evidence>